<organism evidence="2 3">
    <name type="scientific">Nitratireductor thuwali</name>
    <dbReference type="NCBI Taxonomy" id="2267699"/>
    <lineage>
        <taxon>Bacteria</taxon>
        <taxon>Pseudomonadati</taxon>
        <taxon>Pseudomonadota</taxon>
        <taxon>Alphaproteobacteria</taxon>
        <taxon>Hyphomicrobiales</taxon>
        <taxon>Phyllobacteriaceae</taxon>
        <taxon>Nitratireductor</taxon>
    </lineage>
</organism>
<dbReference type="InterPro" id="IPR008914">
    <property type="entry name" value="PEBP"/>
</dbReference>
<dbReference type="NCBIfam" id="TIGR00481">
    <property type="entry name" value="YbhB/YbcL family Raf kinase inhibitor-like protein"/>
    <property type="match status" value="1"/>
</dbReference>
<dbReference type="Pfam" id="PF01161">
    <property type="entry name" value="PBP"/>
    <property type="match status" value="1"/>
</dbReference>
<feature type="region of interest" description="Disordered" evidence="1">
    <location>
        <begin position="73"/>
        <end position="99"/>
    </location>
</feature>
<accession>A0ABY5MDR6</accession>
<dbReference type="PANTHER" id="PTHR30289:SF1">
    <property type="entry name" value="PEBP (PHOSPHATIDYLETHANOLAMINE-BINDING PROTEIN) FAMILY PROTEIN"/>
    <property type="match status" value="1"/>
</dbReference>
<feature type="compositionally biased region" description="Basic and acidic residues" evidence="1">
    <location>
        <begin position="12"/>
        <end position="22"/>
    </location>
</feature>
<dbReference type="SUPFAM" id="SSF49777">
    <property type="entry name" value="PEBP-like"/>
    <property type="match status" value="1"/>
</dbReference>
<sequence>MAFALSSPAFGNRERIPDKYTRQGENISPPLVWEDAPPEAKSFVLVVEDPDAPSGTFRHWGVYDIAAERDRLPEGTTAGAKTESLGHGVNDFGNPHYDGPQPPKGHGVHHYHFRLFALDVETLHCDGKAKVDDMLEQAKPHIIAEAELVGTYENK</sequence>
<gene>
    <name evidence="2" type="primary">lppC_1</name>
    <name evidence="2" type="ORF">NTH_00377</name>
</gene>
<dbReference type="Proteomes" id="UP001342418">
    <property type="component" value="Chromosome"/>
</dbReference>
<evidence type="ECO:0000313" key="3">
    <source>
        <dbReference type="Proteomes" id="UP001342418"/>
    </source>
</evidence>
<keyword evidence="3" id="KW-1185">Reference proteome</keyword>
<dbReference type="InterPro" id="IPR036610">
    <property type="entry name" value="PEBP-like_sf"/>
</dbReference>
<dbReference type="EMBL" id="CP030941">
    <property type="protein sequence ID" value="UUP15937.1"/>
    <property type="molecule type" value="Genomic_DNA"/>
</dbReference>
<dbReference type="Gene3D" id="3.90.280.10">
    <property type="entry name" value="PEBP-like"/>
    <property type="match status" value="1"/>
</dbReference>
<reference evidence="2 3" key="1">
    <citation type="submission" date="2018-07" db="EMBL/GenBank/DDBJ databases">
        <title>Genome sequence of Nitratireductor thuwali#1536.</title>
        <authorList>
            <person name="Michoud G."/>
            <person name="Merlino G."/>
            <person name="Sefrji F.O."/>
            <person name="Daffonchio D."/>
        </authorList>
    </citation>
    <scope>NUCLEOTIDE SEQUENCE [LARGE SCALE GENOMIC DNA]</scope>
    <source>
        <strain evidence="3">Nit1536</strain>
    </source>
</reference>
<evidence type="ECO:0000256" key="1">
    <source>
        <dbReference type="SAM" id="MobiDB-lite"/>
    </source>
</evidence>
<dbReference type="PANTHER" id="PTHR30289">
    <property type="entry name" value="UNCHARACTERIZED PROTEIN YBCL-RELATED"/>
    <property type="match status" value="1"/>
</dbReference>
<evidence type="ECO:0000313" key="2">
    <source>
        <dbReference type="EMBL" id="UUP15937.1"/>
    </source>
</evidence>
<protein>
    <submittedName>
        <fullName evidence="2">Lipoprotein LppC</fullName>
    </submittedName>
</protein>
<name>A0ABY5MDR6_9HYPH</name>
<keyword evidence="2" id="KW-0449">Lipoprotein</keyword>
<dbReference type="CDD" id="cd00865">
    <property type="entry name" value="PEBP_bact_arch"/>
    <property type="match status" value="1"/>
</dbReference>
<dbReference type="InterPro" id="IPR005247">
    <property type="entry name" value="YbhB_YbcL/LppC-like"/>
</dbReference>
<feature type="region of interest" description="Disordered" evidence="1">
    <location>
        <begin position="12"/>
        <end position="33"/>
    </location>
</feature>
<dbReference type="RefSeq" id="WP_338528403.1">
    <property type="nucleotide sequence ID" value="NZ_CP030941.1"/>
</dbReference>
<proteinExistence type="predicted"/>